<dbReference type="AlphaFoldDB" id="U4L1W4"/>
<evidence type="ECO:0000256" key="1">
    <source>
        <dbReference type="SAM" id="MobiDB-lite"/>
    </source>
</evidence>
<dbReference type="Proteomes" id="UP000018144">
    <property type="component" value="Unassembled WGS sequence"/>
</dbReference>
<reference evidence="2 3" key="1">
    <citation type="journal article" date="2013" name="PLoS Genet.">
        <title>The genome and development-dependent transcriptomes of Pyronema confluens: a window into fungal evolution.</title>
        <authorList>
            <person name="Traeger S."/>
            <person name="Altegoer F."/>
            <person name="Freitag M."/>
            <person name="Gabaldon T."/>
            <person name="Kempken F."/>
            <person name="Kumar A."/>
            <person name="Marcet-Houben M."/>
            <person name="Poggeler S."/>
            <person name="Stajich J.E."/>
            <person name="Nowrousian M."/>
        </authorList>
    </citation>
    <scope>NUCLEOTIDE SEQUENCE [LARGE SCALE GENOMIC DNA]</scope>
    <source>
        <strain evidence="3">CBS 100304</strain>
        <tissue evidence="2">Vegetative mycelium</tissue>
    </source>
</reference>
<sequence length="114" mass="13104">MAPRNAVPALLRYRDAVRNRNKQPDSNKRCNYAKGVRINMDKQRKIWTSNAIERLEEGRQDPSLDDQRLSSTETELDVPMEDIDNKSESGENVATRVVCNKFRGMMVGQNLSYT</sequence>
<name>U4L1W4_PYROM</name>
<gene>
    <name evidence="2" type="ORF">PCON_09703</name>
</gene>
<proteinExistence type="predicted"/>
<feature type="compositionally biased region" description="Basic and acidic residues" evidence="1">
    <location>
        <begin position="53"/>
        <end position="68"/>
    </location>
</feature>
<keyword evidence="3" id="KW-1185">Reference proteome</keyword>
<protein>
    <submittedName>
        <fullName evidence="2">Uncharacterized protein</fullName>
    </submittedName>
</protein>
<dbReference type="EMBL" id="HF935513">
    <property type="protein sequence ID" value="CCX10110.1"/>
    <property type="molecule type" value="Genomic_DNA"/>
</dbReference>
<accession>U4L1W4</accession>
<evidence type="ECO:0000313" key="3">
    <source>
        <dbReference type="Proteomes" id="UP000018144"/>
    </source>
</evidence>
<evidence type="ECO:0000313" key="2">
    <source>
        <dbReference type="EMBL" id="CCX10110.1"/>
    </source>
</evidence>
<organism evidence="2 3">
    <name type="scientific">Pyronema omphalodes (strain CBS 100304)</name>
    <name type="common">Pyronema confluens</name>
    <dbReference type="NCBI Taxonomy" id="1076935"/>
    <lineage>
        <taxon>Eukaryota</taxon>
        <taxon>Fungi</taxon>
        <taxon>Dikarya</taxon>
        <taxon>Ascomycota</taxon>
        <taxon>Pezizomycotina</taxon>
        <taxon>Pezizomycetes</taxon>
        <taxon>Pezizales</taxon>
        <taxon>Pyronemataceae</taxon>
        <taxon>Pyronema</taxon>
    </lineage>
</organism>
<feature type="region of interest" description="Disordered" evidence="1">
    <location>
        <begin position="53"/>
        <end position="91"/>
    </location>
</feature>